<feature type="signal peptide" evidence="2">
    <location>
        <begin position="1"/>
        <end position="19"/>
    </location>
</feature>
<dbReference type="AlphaFoldDB" id="E2BF72"/>
<evidence type="ECO:0000256" key="1">
    <source>
        <dbReference type="SAM" id="MobiDB-lite"/>
    </source>
</evidence>
<accession>E2BF72</accession>
<evidence type="ECO:0000313" key="4">
    <source>
        <dbReference type="Proteomes" id="UP000008237"/>
    </source>
</evidence>
<dbReference type="InParanoid" id="E2BF72"/>
<name>E2BF72_HARSA</name>
<organism evidence="4">
    <name type="scientific">Harpegnathos saltator</name>
    <name type="common">Jerdon's jumping ant</name>
    <dbReference type="NCBI Taxonomy" id="610380"/>
    <lineage>
        <taxon>Eukaryota</taxon>
        <taxon>Metazoa</taxon>
        <taxon>Ecdysozoa</taxon>
        <taxon>Arthropoda</taxon>
        <taxon>Hexapoda</taxon>
        <taxon>Insecta</taxon>
        <taxon>Pterygota</taxon>
        <taxon>Neoptera</taxon>
        <taxon>Endopterygota</taxon>
        <taxon>Hymenoptera</taxon>
        <taxon>Apocrita</taxon>
        <taxon>Aculeata</taxon>
        <taxon>Formicoidea</taxon>
        <taxon>Formicidae</taxon>
        <taxon>Ponerinae</taxon>
        <taxon>Ponerini</taxon>
        <taxon>Harpegnathos</taxon>
    </lineage>
</organism>
<dbReference type="EMBL" id="GL447952">
    <property type="protein sequence ID" value="EFN85658.1"/>
    <property type="molecule type" value="Genomic_DNA"/>
</dbReference>
<feature type="compositionally biased region" description="Low complexity" evidence="1">
    <location>
        <begin position="472"/>
        <end position="483"/>
    </location>
</feature>
<dbReference type="Proteomes" id="UP000008237">
    <property type="component" value="Unassembled WGS sequence"/>
</dbReference>
<dbReference type="PhylomeDB" id="E2BF72"/>
<feature type="chain" id="PRO_5003157263" evidence="2">
    <location>
        <begin position="20"/>
        <end position="505"/>
    </location>
</feature>
<proteinExistence type="predicted"/>
<dbReference type="OrthoDB" id="7554587at2759"/>
<keyword evidence="4" id="KW-1185">Reference proteome</keyword>
<evidence type="ECO:0000256" key="2">
    <source>
        <dbReference type="SAM" id="SignalP"/>
    </source>
</evidence>
<protein>
    <submittedName>
        <fullName evidence="3">Uncharacterized protein</fullName>
    </submittedName>
</protein>
<sequence length="505" mass="56144">MHLKSCCMLFLLALVACQAAPSTSKNIVKKSISEKTSKIEKDDMKMEDPGMDKDRTKKSATTFCVEVRDGTEQQVPCAETKRPLVLVQPEPAKQMVIHQEAPHSIVDYPIKFINSQTLSQTSQPVQIIHTQSQQPQTVHVAPLVQPVQTVQPHLQSLPQPAPQPATQPVIFLQPPAQYSLPAVQTPPPQQAPIVNILTPPAAPCNVLPTPTVIRQESKYEPAKEVEHLKPLPKLEPEPELRPKPIAMPQTVEFLSVVEPVSCKKELVVLPSKPIMEYPEKQLTLQVTELEHQPHVLSDTQCICAHKGQQNPSWPRHHHKVHEHHVMVHPTANIAPATPLIVQPSCPLSYLSSNHPTVLGYPGTAYGDTIISVHQENAHPYYPDVSPSLYPVTSHEYISYPVKTYESRPYTAPSVTVNAFTDPTRDFRQAQSSHSQKLKENNKSERGYPVTRAIANVPTGTSKREADSIQQLEQQNQQTNVVQERVAESGKTPVEMKFGGQESTTM</sequence>
<gene>
    <name evidence="3" type="ORF">EAI_04438</name>
</gene>
<dbReference type="PROSITE" id="PS51257">
    <property type="entry name" value="PROKAR_LIPOPROTEIN"/>
    <property type="match status" value="1"/>
</dbReference>
<reference evidence="3 4" key="1">
    <citation type="journal article" date="2010" name="Science">
        <title>Genomic comparison of the ants Camponotus floridanus and Harpegnathos saltator.</title>
        <authorList>
            <person name="Bonasio R."/>
            <person name="Zhang G."/>
            <person name="Ye C."/>
            <person name="Mutti N.S."/>
            <person name="Fang X."/>
            <person name="Qin N."/>
            <person name="Donahue G."/>
            <person name="Yang P."/>
            <person name="Li Q."/>
            <person name="Li C."/>
            <person name="Zhang P."/>
            <person name="Huang Z."/>
            <person name="Berger S.L."/>
            <person name="Reinberg D."/>
            <person name="Wang J."/>
            <person name="Liebig J."/>
        </authorList>
    </citation>
    <scope>NUCLEOTIDE SEQUENCE [LARGE SCALE GENOMIC DNA]</scope>
    <source>
        <strain evidence="3 4">R22 G/1</strain>
    </source>
</reference>
<feature type="compositionally biased region" description="Basic and acidic residues" evidence="1">
    <location>
        <begin position="436"/>
        <end position="445"/>
    </location>
</feature>
<dbReference type="KEGG" id="hst:105182131"/>
<feature type="region of interest" description="Disordered" evidence="1">
    <location>
        <begin position="472"/>
        <end position="505"/>
    </location>
</feature>
<evidence type="ECO:0000313" key="3">
    <source>
        <dbReference type="EMBL" id="EFN85658.1"/>
    </source>
</evidence>
<feature type="region of interest" description="Disordered" evidence="1">
    <location>
        <begin position="428"/>
        <end position="448"/>
    </location>
</feature>
<keyword evidence="2" id="KW-0732">Signal</keyword>